<accession>A0A0H4T701</accession>
<dbReference type="SUPFAM" id="SSF159888">
    <property type="entry name" value="YdhG-like"/>
    <property type="match status" value="1"/>
</dbReference>
<dbReference type="EMBL" id="KT007016">
    <property type="protein sequence ID" value="AKQ03546.1"/>
    <property type="molecule type" value="Genomic_DNA"/>
</dbReference>
<feature type="domain" description="YdhG-like" evidence="1">
    <location>
        <begin position="3"/>
        <end position="80"/>
    </location>
</feature>
<name>A0A0H4T701_9CHLR</name>
<evidence type="ECO:0000259" key="1">
    <source>
        <dbReference type="Pfam" id="PF08818"/>
    </source>
</evidence>
<dbReference type="Gene3D" id="3.90.1150.200">
    <property type="match status" value="1"/>
</dbReference>
<dbReference type="InterPro" id="IPR014922">
    <property type="entry name" value="YdhG-like"/>
</dbReference>
<sequence length="89" mass="10009">MYPDARIGISYGVPTYWAKSGRVGLAYWSGGVSFYPFGGDYLDEFRAEHPTIKTSKGTINFKVSEKVPVMALKKIIRQSIEHPHHPVKP</sequence>
<dbReference type="Pfam" id="PF08818">
    <property type="entry name" value="DUF1801"/>
    <property type="match status" value="1"/>
</dbReference>
<protein>
    <recommendedName>
        <fullName evidence="1">YdhG-like domain-containing protein</fullName>
    </recommendedName>
</protein>
<evidence type="ECO:0000313" key="2">
    <source>
        <dbReference type="EMBL" id="AKQ03546.1"/>
    </source>
</evidence>
<organism evidence="2">
    <name type="scientific">uncultured Chloroflexi bacterium Rifle_16ft_4_minimus_38099</name>
    <dbReference type="NCBI Taxonomy" id="1665073"/>
    <lineage>
        <taxon>Bacteria</taxon>
        <taxon>Bacillati</taxon>
        <taxon>Chloroflexota</taxon>
        <taxon>environmental samples</taxon>
    </lineage>
</organism>
<dbReference type="AlphaFoldDB" id="A0A0H4T701"/>
<proteinExistence type="predicted"/>
<reference evidence="2" key="1">
    <citation type="journal article" date="2015" name="ISME J.">
        <title>Aquifer environment selects for microbial species cohorts in sediment and groundwater.</title>
        <authorList>
            <person name="Hug L.A."/>
            <person name="Thomas B.C."/>
            <person name="Brown C.T."/>
            <person name="Frischkorn K.R."/>
            <person name="Williams K.H."/>
            <person name="Tringe S.G."/>
            <person name="Banfield J.F."/>
        </authorList>
    </citation>
    <scope>NUCLEOTIDE SEQUENCE</scope>
</reference>